<accession>A0A4X2K767</accession>
<organism evidence="2 3">
    <name type="scientific">Vombatus ursinus</name>
    <name type="common">Common wombat</name>
    <dbReference type="NCBI Taxonomy" id="29139"/>
    <lineage>
        <taxon>Eukaryota</taxon>
        <taxon>Metazoa</taxon>
        <taxon>Chordata</taxon>
        <taxon>Craniata</taxon>
        <taxon>Vertebrata</taxon>
        <taxon>Euteleostomi</taxon>
        <taxon>Mammalia</taxon>
        <taxon>Metatheria</taxon>
        <taxon>Diprotodontia</taxon>
        <taxon>Vombatidae</taxon>
        <taxon>Vombatus</taxon>
    </lineage>
</organism>
<reference evidence="2" key="3">
    <citation type="submission" date="2025-09" db="UniProtKB">
        <authorList>
            <consortium name="Ensembl"/>
        </authorList>
    </citation>
    <scope>IDENTIFICATION</scope>
</reference>
<protein>
    <submittedName>
        <fullName evidence="2">Uncharacterized protein</fullName>
    </submittedName>
</protein>
<evidence type="ECO:0000313" key="2">
    <source>
        <dbReference type="Ensembl" id="ENSVURP00010007748.1"/>
    </source>
</evidence>
<sequence>MGEVSISTLSRDKEFEGIKIETGFSQSQISTSRGFQDLPARPWGSRSSNAFFPERERT</sequence>
<name>A0A4X2K767_VOMUR</name>
<evidence type="ECO:0000313" key="3">
    <source>
        <dbReference type="Proteomes" id="UP000314987"/>
    </source>
</evidence>
<reference evidence="2" key="2">
    <citation type="submission" date="2025-08" db="UniProtKB">
        <authorList>
            <consortium name="Ensembl"/>
        </authorList>
    </citation>
    <scope>IDENTIFICATION</scope>
</reference>
<reference evidence="3" key="1">
    <citation type="submission" date="2018-12" db="EMBL/GenBank/DDBJ databases">
        <authorList>
            <person name="Yazar S."/>
        </authorList>
    </citation>
    <scope>NUCLEOTIDE SEQUENCE [LARGE SCALE GENOMIC DNA]</scope>
</reference>
<evidence type="ECO:0000256" key="1">
    <source>
        <dbReference type="SAM" id="MobiDB-lite"/>
    </source>
</evidence>
<proteinExistence type="predicted"/>
<dbReference type="Proteomes" id="UP000314987">
    <property type="component" value="Unassembled WGS sequence"/>
</dbReference>
<dbReference type="Ensembl" id="ENSVURT00010008776.1">
    <property type="protein sequence ID" value="ENSVURP00010007748.1"/>
    <property type="gene ID" value="ENSVURG00010005965.1"/>
</dbReference>
<feature type="region of interest" description="Disordered" evidence="1">
    <location>
        <begin position="26"/>
        <end position="58"/>
    </location>
</feature>
<dbReference type="AlphaFoldDB" id="A0A4X2K767"/>
<keyword evidence="3" id="KW-1185">Reference proteome</keyword>